<proteinExistence type="predicted"/>
<dbReference type="PANTHER" id="PTHR23275">
    <property type="entry name" value="CABRIOLET.-RELATED"/>
    <property type="match status" value="1"/>
</dbReference>
<accession>A8C0R2</accession>
<dbReference type="InterPro" id="IPR052798">
    <property type="entry name" value="Giardia_VSA"/>
</dbReference>
<dbReference type="AlphaFoldDB" id="A8C0R2"/>
<reference evidence="1 2" key="1">
    <citation type="journal article" date="2007" name="Science">
        <title>Genomic minimalism in the early diverging intestinal parasite Giardia lamblia.</title>
        <authorList>
            <person name="Morrison H.G."/>
            <person name="McArthur A.G."/>
            <person name="Gillin F.D."/>
            <person name="Aley S.B."/>
            <person name="Adam R.D."/>
            <person name="Olsen G.J."/>
            <person name="Best A.A."/>
            <person name="Cande W.Z."/>
            <person name="Chen F."/>
            <person name="Cipriano M.J."/>
            <person name="Davids B.J."/>
            <person name="Dawson S.C."/>
            <person name="Elmendorf H.G."/>
            <person name="Hehl A.B."/>
            <person name="Holder M.E."/>
            <person name="Huse S.M."/>
            <person name="Kim U.U."/>
            <person name="Lasek-Nesselquist E."/>
            <person name="Manning G."/>
            <person name="Nigam A."/>
            <person name="Nixon J.E."/>
            <person name="Palm D."/>
            <person name="Passamaneck N.E."/>
            <person name="Prabhu A."/>
            <person name="Reich C.I."/>
            <person name="Reiner D.S."/>
            <person name="Samuelson J."/>
            <person name="Svard S.G."/>
            <person name="Sogin M.L."/>
        </authorList>
    </citation>
    <scope>NUCLEOTIDE SEQUENCE [LARGE SCALE GENOMIC DNA]</scope>
    <source>
        <strain evidence="1 2">WB C6</strain>
    </source>
</reference>
<name>A8C0R2_GIAIC</name>
<protein>
    <submittedName>
        <fullName evidence="1">VSP</fullName>
    </submittedName>
</protein>
<dbReference type="HOGENOM" id="CLU_022643_0_0_1"/>
<dbReference type="VEuPathDB" id="GiardiaDB:GL50803_15400"/>
<dbReference type="InterPro" id="IPR005127">
    <property type="entry name" value="Giardia_VSP"/>
</dbReference>
<dbReference type="PANTHER" id="PTHR23275:SF100">
    <property type="entry name" value="EGF-LIKE DOMAIN-CONTAINING PROTEIN"/>
    <property type="match status" value="1"/>
</dbReference>
<keyword evidence="2" id="KW-1185">Reference proteome</keyword>
<dbReference type="GeneID" id="5696709"/>
<dbReference type="Pfam" id="PF03302">
    <property type="entry name" value="VSP"/>
    <property type="match status" value="1"/>
</dbReference>
<evidence type="ECO:0000313" key="1">
    <source>
        <dbReference type="EMBL" id="KAE8302436.1"/>
    </source>
</evidence>
<dbReference type="Proteomes" id="UP000001548">
    <property type="component" value="Unassembled WGS sequence"/>
</dbReference>
<dbReference type="KEGG" id="gla:GL50803_0015400"/>
<gene>
    <name evidence="1" type="ORF">GL50803_0015400</name>
</gene>
<sequence length="228" mass="23275">MFAGLIFASLVLQLAAATRPAERSRSDTPCTESGNDTCQTCSGSGSNEICLTCKNNDHFLTTNKKGCKAACDATGEIETPGANPKACKCDDASGYQLQGDGTCAKGQDTPCTESGNDTCQTCSGSGSNEICLTCKNNDHFLTTNKKGCKAACDATGEIETPGANPKACKCDDASGYQLQGDGTCAVSNTNKSSGLSTGAIAGIAVAAVIVVGGLVGFLCWWFLCRGKA</sequence>
<dbReference type="EMBL" id="AACB03000004">
    <property type="protein sequence ID" value="KAE8302436.1"/>
    <property type="molecule type" value="Genomic_DNA"/>
</dbReference>
<comment type="caution">
    <text evidence="1">The sequence shown here is derived from an EMBL/GenBank/DDBJ whole genome shotgun (WGS) entry which is preliminary data.</text>
</comment>
<evidence type="ECO:0000313" key="2">
    <source>
        <dbReference type="Proteomes" id="UP000001548"/>
    </source>
</evidence>
<organism evidence="1 2">
    <name type="scientific">Giardia intestinalis (strain ATCC 50803 / WB clone C6)</name>
    <name type="common">Giardia lamblia</name>
    <dbReference type="NCBI Taxonomy" id="184922"/>
    <lineage>
        <taxon>Eukaryota</taxon>
        <taxon>Metamonada</taxon>
        <taxon>Diplomonadida</taxon>
        <taxon>Hexamitidae</taxon>
        <taxon>Giardiinae</taxon>
        <taxon>Giardia</taxon>
    </lineage>
</organism>
<dbReference type="RefSeq" id="XP_001703858.1">
    <property type="nucleotide sequence ID" value="XM_001703806.1"/>
</dbReference>